<comment type="caution">
    <text evidence="1">The sequence shown here is derived from an EMBL/GenBank/DDBJ whole genome shotgun (WGS) entry which is preliminary data.</text>
</comment>
<sequence>MPFSGAKLSVRSLDPAKSRHRWGPDLTGASTLVATSLGNPMNFNAPWKWNYFLLSNTSDLWLVSSISSGTRQTPQRFFGSCAGLWHWLEIEGYRGRAFYEWWKSAQFATSSSGNTPSRTFSGGSITGHVGLPPAGTRLRVFTNLPSFHVVRMIRIVVICVVSHKLHSLKGYLQQRNAFHHDTIEPLMELGDKDMRGTDLSCAFAGLIGIFLNGVNLVLDPWVSEME</sequence>
<evidence type="ECO:0000313" key="2">
    <source>
        <dbReference type="Proteomes" id="UP001451303"/>
    </source>
</evidence>
<accession>A0ABR3CZL1</accession>
<keyword evidence="2" id="KW-1185">Reference proteome</keyword>
<dbReference type="Proteomes" id="UP001451303">
    <property type="component" value="Unassembled WGS sequence"/>
</dbReference>
<reference evidence="1 2" key="1">
    <citation type="submission" date="2023-09" db="EMBL/GenBank/DDBJ databases">
        <title>Multi-omics analysis of a traditional fermented food reveals byproduct-associated fungal strains for waste-to-food upcycling.</title>
        <authorList>
            <consortium name="Lawrence Berkeley National Laboratory"/>
            <person name="Rekdal V.M."/>
            <person name="Villalobos-Escobedo J.M."/>
            <person name="Rodriguez-Valeron N."/>
            <person name="Garcia M.O."/>
            <person name="Vasquez D.P."/>
            <person name="Damayanti I."/>
            <person name="Sorensen P.M."/>
            <person name="Baidoo E.E."/>
            <person name="De Carvalho A.C."/>
            <person name="Riley R."/>
            <person name="Lipzen A."/>
            <person name="He G."/>
            <person name="Yan M."/>
            <person name="Haridas S."/>
            <person name="Daum C."/>
            <person name="Yoshinaga Y."/>
            <person name="Ng V."/>
            <person name="Grigoriev I.V."/>
            <person name="Munk R."/>
            <person name="Nuraida L."/>
            <person name="Wijaya C.H."/>
            <person name="Morales P.-C."/>
            <person name="Keasling J.D."/>
        </authorList>
    </citation>
    <scope>NUCLEOTIDE SEQUENCE [LARGE SCALE GENOMIC DNA]</scope>
    <source>
        <strain evidence="1 2">FGSC 2613</strain>
    </source>
</reference>
<protein>
    <submittedName>
        <fullName evidence="1">Uncharacterized protein</fullName>
    </submittedName>
</protein>
<gene>
    <name evidence="1" type="ORF">QR685DRAFT_575932</name>
</gene>
<dbReference type="EMBL" id="JAVLET010000015">
    <property type="protein sequence ID" value="KAL0465875.1"/>
    <property type="molecule type" value="Genomic_DNA"/>
</dbReference>
<evidence type="ECO:0000313" key="1">
    <source>
        <dbReference type="EMBL" id="KAL0465875.1"/>
    </source>
</evidence>
<proteinExistence type="predicted"/>
<name>A0ABR3CZL1_NEUIN</name>
<organism evidence="1 2">
    <name type="scientific">Neurospora intermedia</name>
    <dbReference type="NCBI Taxonomy" id="5142"/>
    <lineage>
        <taxon>Eukaryota</taxon>
        <taxon>Fungi</taxon>
        <taxon>Dikarya</taxon>
        <taxon>Ascomycota</taxon>
        <taxon>Pezizomycotina</taxon>
        <taxon>Sordariomycetes</taxon>
        <taxon>Sordariomycetidae</taxon>
        <taxon>Sordariales</taxon>
        <taxon>Sordariaceae</taxon>
        <taxon>Neurospora</taxon>
    </lineage>
</organism>